<organism evidence="2">
    <name type="scientific">Tanacetum cinerariifolium</name>
    <name type="common">Dalmatian daisy</name>
    <name type="synonym">Chrysanthemum cinerariifolium</name>
    <dbReference type="NCBI Taxonomy" id="118510"/>
    <lineage>
        <taxon>Eukaryota</taxon>
        <taxon>Viridiplantae</taxon>
        <taxon>Streptophyta</taxon>
        <taxon>Embryophyta</taxon>
        <taxon>Tracheophyta</taxon>
        <taxon>Spermatophyta</taxon>
        <taxon>Magnoliopsida</taxon>
        <taxon>eudicotyledons</taxon>
        <taxon>Gunneridae</taxon>
        <taxon>Pentapetalae</taxon>
        <taxon>asterids</taxon>
        <taxon>campanulids</taxon>
        <taxon>Asterales</taxon>
        <taxon>Asteraceae</taxon>
        <taxon>Asteroideae</taxon>
        <taxon>Anthemideae</taxon>
        <taxon>Anthemidinae</taxon>
        <taxon>Tanacetum</taxon>
    </lineage>
</organism>
<dbReference type="PANTHER" id="PTHR11439">
    <property type="entry name" value="GAG-POL-RELATED RETROTRANSPOSON"/>
    <property type="match status" value="1"/>
</dbReference>
<dbReference type="PANTHER" id="PTHR11439:SF495">
    <property type="entry name" value="REVERSE TRANSCRIPTASE, RNA-DEPENDENT DNA POLYMERASE-RELATED"/>
    <property type="match status" value="1"/>
</dbReference>
<comment type="caution">
    <text evidence="2">The sequence shown here is derived from an EMBL/GenBank/DDBJ whole genome shotgun (WGS) entry which is preliminary data.</text>
</comment>
<feature type="region of interest" description="Disordered" evidence="1">
    <location>
        <begin position="237"/>
        <end position="279"/>
    </location>
</feature>
<protein>
    <submittedName>
        <fullName evidence="2">Uncharacterized protein</fullName>
    </submittedName>
</protein>
<sequence>SSMGELTFFLGLQVKQKEDGIFISHDKYVAEILRKFGLTNGKSANTPIDTEKPLLKDPDVKRIFMYLKSKPHLGLWYPKDSPFHLVAYSDSNYAGASLDRKSTTRGCQFLGHRLISWQCKKQTVVATSSTKAEYVTNDVVRLQALIDRRKVLITEDTVTQALRLDDVDSIDCLPNEEIFTELARMGLVRNVDSPSKYMYPRLLQLILNAQIANISSYNTKYISHALTQKQVQDDIDVAAKDEDVIEPTLPTPATTPPPPPQELIPSSSQVAPTPPPSPH</sequence>
<proteinExistence type="predicted"/>
<dbReference type="AlphaFoldDB" id="A0A699JPE3"/>
<dbReference type="CDD" id="cd09272">
    <property type="entry name" value="RNase_HI_RT_Ty1"/>
    <property type="match status" value="1"/>
</dbReference>
<name>A0A699JPE3_TANCI</name>
<gene>
    <name evidence="2" type="ORF">Tci_617250</name>
</gene>
<feature type="compositionally biased region" description="Pro residues" evidence="1">
    <location>
        <begin position="249"/>
        <end position="262"/>
    </location>
</feature>
<evidence type="ECO:0000256" key="1">
    <source>
        <dbReference type="SAM" id="MobiDB-lite"/>
    </source>
</evidence>
<dbReference type="EMBL" id="BKCJ010426618">
    <property type="protein sequence ID" value="GFA45278.1"/>
    <property type="molecule type" value="Genomic_DNA"/>
</dbReference>
<accession>A0A699JPE3</accession>
<evidence type="ECO:0000313" key="2">
    <source>
        <dbReference type="EMBL" id="GFA45278.1"/>
    </source>
</evidence>
<reference evidence="2" key="1">
    <citation type="journal article" date="2019" name="Sci. Rep.">
        <title>Draft genome of Tanacetum cinerariifolium, the natural source of mosquito coil.</title>
        <authorList>
            <person name="Yamashiro T."/>
            <person name="Shiraishi A."/>
            <person name="Satake H."/>
            <person name="Nakayama K."/>
        </authorList>
    </citation>
    <scope>NUCLEOTIDE SEQUENCE</scope>
</reference>
<feature type="non-terminal residue" evidence="2">
    <location>
        <position position="1"/>
    </location>
</feature>